<gene>
    <name evidence="2" type="ORF">D7Z54_32930</name>
</gene>
<protein>
    <recommendedName>
        <fullName evidence="1">RNA polymerase sigma-70 region 4 domain-containing protein</fullName>
    </recommendedName>
</protein>
<keyword evidence="3" id="KW-1185">Reference proteome</keyword>
<evidence type="ECO:0000259" key="1">
    <source>
        <dbReference type="Pfam" id="PF04545"/>
    </source>
</evidence>
<evidence type="ECO:0000313" key="3">
    <source>
        <dbReference type="Proteomes" id="UP000275076"/>
    </source>
</evidence>
<proteinExistence type="predicted"/>
<comment type="caution">
    <text evidence="2">The sequence shown here is derived from an EMBL/GenBank/DDBJ whole genome shotgun (WGS) entry which is preliminary data.</text>
</comment>
<dbReference type="Pfam" id="PF04545">
    <property type="entry name" value="Sigma70_r4"/>
    <property type="match status" value="1"/>
</dbReference>
<accession>A0A428MSL8</accession>
<dbReference type="Proteomes" id="UP000275076">
    <property type="component" value="Unassembled WGS sequence"/>
</dbReference>
<dbReference type="GO" id="GO:0006352">
    <property type="term" value="P:DNA-templated transcription initiation"/>
    <property type="evidence" value="ECO:0007669"/>
    <property type="project" value="InterPro"/>
</dbReference>
<sequence>MGGAPKRDVNEKPRQHDAEYPYEADGVKAILRDVYRLGESQYMNGDIDATIILTDLKMALDSGCLTPRMRQVVALYYFVGFTQVEISDVLGIAQKNVLKSIDMSIERISAEMDYGYKEPNGARTDAVLTPTNDIERDLFVVLNEIASGNRPVYDVDDKLCTVAVRYLAREGDEKAQEALRQRADGSITIIEEIPPDGEYPALTWEQMQWDDRRISYVSEVYPPGDIVGRRKVAIKLRDGDKSGNEWVIENRAMFSEKN</sequence>
<dbReference type="InterPro" id="IPR007630">
    <property type="entry name" value="RNA_pol_sigma70_r4"/>
</dbReference>
<reference evidence="2 3" key="1">
    <citation type="submission" date="2018-10" db="EMBL/GenBank/DDBJ databases">
        <title>Draft genome sequence of Bacillus salarius IM0101, isolated from a hypersaline soil in Inner Mongolia, China.</title>
        <authorList>
            <person name="Yamprayoonswat W."/>
            <person name="Boonvisut S."/>
            <person name="Jumpathong W."/>
            <person name="Sittihan S."/>
            <person name="Ruangsuj P."/>
            <person name="Wanthongcharoen S."/>
            <person name="Thongpramul N."/>
            <person name="Pimmason S."/>
            <person name="Yu B."/>
            <person name="Yasawong M."/>
        </authorList>
    </citation>
    <scope>NUCLEOTIDE SEQUENCE [LARGE SCALE GENOMIC DNA]</scope>
    <source>
        <strain evidence="2 3">IM0101</strain>
    </source>
</reference>
<dbReference type="InterPro" id="IPR013324">
    <property type="entry name" value="RNA_pol_sigma_r3/r4-like"/>
</dbReference>
<dbReference type="RefSeq" id="WP_125563124.1">
    <property type="nucleotide sequence ID" value="NZ_RBVX01000092.1"/>
</dbReference>
<dbReference type="AlphaFoldDB" id="A0A428MSL8"/>
<dbReference type="GO" id="GO:0003700">
    <property type="term" value="F:DNA-binding transcription factor activity"/>
    <property type="evidence" value="ECO:0007669"/>
    <property type="project" value="InterPro"/>
</dbReference>
<name>A0A428MSL8_9BACI</name>
<dbReference type="Gene3D" id="1.10.10.10">
    <property type="entry name" value="Winged helix-like DNA-binding domain superfamily/Winged helix DNA-binding domain"/>
    <property type="match status" value="1"/>
</dbReference>
<dbReference type="SUPFAM" id="SSF88659">
    <property type="entry name" value="Sigma3 and sigma4 domains of RNA polymerase sigma factors"/>
    <property type="match status" value="1"/>
</dbReference>
<dbReference type="InterPro" id="IPR036388">
    <property type="entry name" value="WH-like_DNA-bd_sf"/>
</dbReference>
<dbReference type="EMBL" id="RBVX01000092">
    <property type="protein sequence ID" value="RSL29137.1"/>
    <property type="molecule type" value="Genomic_DNA"/>
</dbReference>
<dbReference type="CDD" id="cd06171">
    <property type="entry name" value="Sigma70_r4"/>
    <property type="match status" value="1"/>
</dbReference>
<feature type="domain" description="RNA polymerase sigma-70 region 4" evidence="1">
    <location>
        <begin position="64"/>
        <end position="97"/>
    </location>
</feature>
<organism evidence="2 3">
    <name type="scientific">Salibacterium salarium</name>
    <dbReference type="NCBI Taxonomy" id="284579"/>
    <lineage>
        <taxon>Bacteria</taxon>
        <taxon>Bacillati</taxon>
        <taxon>Bacillota</taxon>
        <taxon>Bacilli</taxon>
        <taxon>Bacillales</taxon>
        <taxon>Bacillaceae</taxon>
    </lineage>
</organism>
<dbReference type="OrthoDB" id="2472646at2"/>
<evidence type="ECO:0000313" key="2">
    <source>
        <dbReference type="EMBL" id="RSL29137.1"/>
    </source>
</evidence>